<dbReference type="EMBL" id="RDQH01000333">
    <property type="protein sequence ID" value="RXH95071.1"/>
    <property type="molecule type" value="Genomic_DNA"/>
</dbReference>
<sequence>MKATLKSSTEKKQPIESTTPNNEVLPKLRSTLSARNIMLGPNYDEEINKTVVSVERLSAMKKHVFGLGSAQEKVVKLSKQLSHLKSLVSRHPDAVTVVTGIAGCAGLKVTALSVKMVGVGVGNKSAFVLAPESKYYSKKLKRNQWLTKSVAIDQRMILILGG</sequence>
<gene>
    <name evidence="2" type="ORF">DVH24_024755</name>
</gene>
<evidence type="ECO:0000256" key="1">
    <source>
        <dbReference type="SAM" id="MobiDB-lite"/>
    </source>
</evidence>
<dbReference type="Proteomes" id="UP000290289">
    <property type="component" value="Chromosome 7"/>
</dbReference>
<feature type="region of interest" description="Disordered" evidence="1">
    <location>
        <begin position="1"/>
        <end position="22"/>
    </location>
</feature>
<reference evidence="2 3" key="1">
    <citation type="submission" date="2018-10" db="EMBL/GenBank/DDBJ databases">
        <title>A high-quality apple genome assembly.</title>
        <authorList>
            <person name="Hu J."/>
        </authorList>
    </citation>
    <scope>NUCLEOTIDE SEQUENCE [LARGE SCALE GENOMIC DNA]</scope>
    <source>
        <strain evidence="3">cv. HFTH1</strain>
        <tissue evidence="2">Young leaf</tissue>
    </source>
</reference>
<protein>
    <submittedName>
        <fullName evidence="2">Uncharacterized protein</fullName>
    </submittedName>
</protein>
<name>A0A498JP10_MALDO</name>
<evidence type="ECO:0000313" key="2">
    <source>
        <dbReference type="EMBL" id="RXH95071.1"/>
    </source>
</evidence>
<proteinExistence type="predicted"/>
<accession>A0A498JP10</accession>
<comment type="caution">
    <text evidence="2">The sequence shown here is derived from an EMBL/GenBank/DDBJ whole genome shotgun (WGS) entry which is preliminary data.</text>
</comment>
<keyword evidence="3" id="KW-1185">Reference proteome</keyword>
<organism evidence="2 3">
    <name type="scientific">Malus domestica</name>
    <name type="common">Apple</name>
    <name type="synonym">Pyrus malus</name>
    <dbReference type="NCBI Taxonomy" id="3750"/>
    <lineage>
        <taxon>Eukaryota</taxon>
        <taxon>Viridiplantae</taxon>
        <taxon>Streptophyta</taxon>
        <taxon>Embryophyta</taxon>
        <taxon>Tracheophyta</taxon>
        <taxon>Spermatophyta</taxon>
        <taxon>Magnoliopsida</taxon>
        <taxon>eudicotyledons</taxon>
        <taxon>Gunneridae</taxon>
        <taxon>Pentapetalae</taxon>
        <taxon>rosids</taxon>
        <taxon>fabids</taxon>
        <taxon>Rosales</taxon>
        <taxon>Rosaceae</taxon>
        <taxon>Amygdaloideae</taxon>
        <taxon>Maleae</taxon>
        <taxon>Malus</taxon>
    </lineage>
</organism>
<evidence type="ECO:0000313" key="3">
    <source>
        <dbReference type="Proteomes" id="UP000290289"/>
    </source>
</evidence>
<dbReference type="Gene3D" id="3.40.50.720">
    <property type="entry name" value="NAD(P)-binding Rossmann-like Domain"/>
    <property type="match status" value="1"/>
</dbReference>
<dbReference type="AlphaFoldDB" id="A0A498JP10"/>